<feature type="region of interest" description="Disordered" evidence="1">
    <location>
        <begin position="1"/>
        <end position="32"/>
    </location>
</feature>
<proteinExistence type="predicted"/>
<reference evidence="2 3" key="1">
    <citation type="submission" date="2022-04" db="EMBL/GenBank/DDBJ databases">
        <authorList>
            <person name="Grouzdev D.S."/>
            <person name="Pantiukh K.S."/>
            <person name="Krutkina M.S."/>
        </authorList>
    </citation>
    <scope>NUCLEOTIDE SEQUENCE [LARGE SCALE GENOMIC DNA]</scope>
    <source>
        <strain evidence="2 3">6x-1</strain>
    </source>
</reference>
<evidence type="ECO:0000256" key="1">
    <source>
        <dbReference type="SAM" id="MobiDB-lite"/>
    </source>
</evidence>
<name>A0ABT0D6H6_9HYPH</name>
<dbReference type="Proteomes" id="UP001203284">
    <property type="component" value="Unassembled WGS sequence"/>
</dbReference>
<gene>
    <name evidence="2" type="ORF">MWN34_01335</name>
</gene>
<dbReference type="RefSeq" id="WP_247025826.1">
    <property type="nucleotide sequence ID" value="NZ_JALKCH010000001.1"/>
</dbReference>
<organism evidence="2 3">
    <name type="scientific">Ancylobacter crimeensis</name>
    <dbReference type="NCBI Taxonomy" id="2579147"/>
    <lineage>
        <taxon>Bacteria</taxon>
        <taxon>Pseudomonadati</taxon>
        <taxon>Pseudomonadota</taxon>
        <taxon>Alphaproteobacteria</taxon>
        <taxon>Hyphomicrobiales</taxon>
        <taxon>Xanthobacteraceae</taxon>
        <taxon>Ancylobacter</taxon>
    </lineage>
</organism>
<feature type="compositionally biased region" description="Basic and acidic residues" evidence="1">
    <location>
        <begin position="1"/>
        <end position="10"/>
    </location>
</feature>
<accession>A0ABT0D6H6</accession>
<evidence type="ECO:0000313" key="3">
    <source>
        <dbReference type="Proteomes" id="UP001203284"/>
    </source>
</evidence>
<sequence length="82" mass="8623">MAAAVEKVEGRPGASRRRSGCGSARRYAVSPRSPIESDDEVAAFFGERFGTKDMLSVLDECRAQFGAALTPSRTAAMPIGSG</sequence>
<comment type="caution">
    <text evidence="2">The sequence shown here is derived from an EMBL/GenBank/DDBJ whole genome shotgun (WGS) entry which is preliminary data.</text>
</comment>
<keyword evidence="3" id="KW-1185">Reference proteome</keyword>
<evidence type="ECO:0000313" key="2">
    <source>
        <dbReference type="EMBL" id="MCK0195549.1"/>
    </source>
</evidence>
<dbReference type="EMBL" id="JALKCH010000001">
    <property type="protein sequence ID" value="MCK0195549.1"/>
    <property type="molecule type" value="Genomic_DNA"/>
</dbReference>
<protein>
    <submittedName>
        <fullName evidence="2">Uncharacterized protein</fullName>
    </submittedName>
</protein>